<comment type="caution">
    <text evidence="2">The sequence shown here is derived from an EMBL/GenBank/DDBJ whole genome shotgun (WGS) entry which is preliminary data.</text>
</comment>
<accession>A0A226CTI8</accession>
<evidence type="ECO:0000313" key="3">
    <source>
        <dbReference type="Proteomes" id="UP000198287"/>
    </source>
</evidence>
<organism evidence="2 3">
    <name type="scientific">Folsomia candida</name>
    <name type="common">Springtail</name>
    <dbReference type="NCBI Taxonomy" id="158441"/>
    <lineage>
        <taxon>Eukaryota</taxon>
        <taxon>Metazoa</taxon>
        <taxon>Ecdysozoa</taxon>
        <taxon>Arthropoda</taxon>
        <taxon>Hexapoda</taxon>
        <taxon>Collembola</taxon>
        <taxon>Entomobryomorpha</taxon>
        <taxon>Isotomoidea</taxon>
        <taxon>Isotomidae</taxon>
        <taxon>Proisotominae</taxon>
        <taxon>Folsomia</taxon>
    </lineage>
</organism>
<dbReference type="Proteomes" id="UP000198287">
    <property type="component" value="Unassembled WGS sequence"/>
</dbReference>
<feature type="domain" description="Phlebovirus glycoprotein G2 fusion" evidence="1">
    <location>
        <begin position="2"/>
        <end position="99"/>
    </location>
</feature>
<dbReference type="AlphaFoldDB" id="A0A226CTI8"/>
<proteinExistence type="predicted"/>
<keyword evidence="2" id="KW-0261">Viral envelope protein</keyword>
<reference evidence="2 3" key="1">
    <citation type="submission" date="2015-12" db="EMBL/GenBank/DDBJ databases">
        <title>The genome of Folsomia candida.</title>
        <authorList>
            <person name="Faddeeva A."/>
            <person name="Derks M.F."/>
            <person name="Anvar Y."/>
            <person name="Smit S."/>
            <person name="Van Straalen N."/>
            <person name="Roelofs D."/>
        </authorList>
    </citation>
    <scope>NUCLEOTIDE SEQUENCE [LARGE SCALE GENOMIC DNA]</scope>
    <source>
        <strain evidence="2 3">VU population</strain>
        <tissue evidence="2">Whole body</tissue>
    </source>
</reference>
<name>A0A226CTI8_FOLCA</name>
<keyword evidence="2" id="KW-0946">Virion</keyword>
<keyword evidence="3" id="KW-1185">Reference proteome</keyword>
<dbReference type="EMBL" id="LNIX01000074">
    <property type="protein sequence ID" value="OXA36775.1"/>
    <property type="molecule type" value="Genomic_DNA"/>
</dbReference>
<gene>
    <name evidence="2" type="ORF">Fcan01_28462</name>
</gene>
<dbReference type="Pfam" id="PF07245">
    <property type="entry name" value="Phlebovirus_G2"/>
    <property type="match status" value="1"/>
</dbReference>
<sequence>MALCPCNQRGEITANRIGEIQCNTESEAQHIARTCLGSLTLVRSQVDANGIRCESRLIDPEAILKAKQLPLKLQTGVLLTTDGAIRYEMTNAALLEVQLDATHLRIQKVIENVGHGMTMLRLMGYATCWGRDAEI</sequence>
<evidence type="ECO:0000259" key="1">
    <source>
        <dbReference type="Pfam" id="PF07245"/>
    </source>
</evidence>
<evidence type="ECO:0000313" key="2">
    <source>
        <dbReference type="EMBL" id="OXA36775.1"/>
    </source>
</evidence>
<dbReference type="InterPro" id="IPR009878">
    <property type="entry name" value="Phlebovirus_G2_fusion"/>
</dbReference>
<protein>
    <submittedName>
        <fullName evidence="2">Envelope glycoprotein</fullName>
    </submittedName>
</protein>